<dbReference type="AlphaFoldDB" id="A0A6J6BZA8"/>
<dbReference type="SUPFAM" id="SSF53254">
    <property type="entry name" value="Phosphoglycerate mutase-like"/>
    <property type="match status" value="1"/>
</dbReference>
<dbReference type="Gene3D" id="3.40.50.1240">
    <property type="entry name" value="Phosphoglycerate mutase-like"/>
    <property type="match status" value="1"/>
</dbReference>
<organism evidence="1">
    <name type="scientific">freshwater metagenome</name>
    <dbReference type="NCBI Taxonomy" id="449393"/>
    <lineage>
        <taxon>unclassified sequences</taxon>
        <taxon>metagenomes</taxon>
        <taxon>ecological metagenomes</taxon>
    </lineage>
</organism>
<dbReference type="CDD" id="cd07067">
    <property type="entry name" value="HP_PGM_like"/>
    <property type="match status" value="1"/>
</dbReference>
<dbReference type="InterPro" id="IPR029033">
    <property type="entry name" value="His_PPase_superfam"/>
</dbReference>
<dbReference type="SMART" id="SM00855">
    <property type="entry name" value="PGAM"/>
    <property type="match status" value="1"/>
</dbReference>
<protein>
    <submittedName>
        <fullName evidence="1">Unannotated protein</fullName>
    </submittedName>
</protein>
<evidence type="ECO:0000313" key="1">
    <source>
        <dbReference type="EMBL" id="CAB4544440.1"/>
    </source>
</evidence>
<proteinExistence type="predicted"/>
<dbReference type="EMBL" id="CAEZSU010000030">
    <property type="protein sequence ID" value="CAB4544440.1"/>
    <property type="molecule type" value="Genomic_DNA"/>
</dbReference>
<accession>A0A6J6BZA8</accession>
<reference evidence="1" key="1">
    <citation type="submission" date="2020-05" db="EMBL/GenBank/DDBJ databases">
        <authorList>
            <person name="Chiriac C."/>
            <person name="Salcher M."/>
            <person name="Ghai R."/>
            <person name="Kavagutti S V."/>
        </authorList>
    </citation>
    <scope>NUCLEOTIDE SEQUENCE</scope>
</reference>
<dbReference type="InterPro" id="IPR013078">
    <property type="entry name" value="His_Pase_superF_clade-1"/>
</dbReference>
<gene>
    <name evidence="1" type="ORF">UFOPK1495_00408</name>
</gene>
<sequence>MTIFLTRHAHAGKRSEWTAEDHLRPLSKRGQTQADALTQVVGDLVVGRIISSPYVRCMQTVEPLAQKFQLTVQSSEALAEGAEVDEAYRILLELDEFDGVACSHGDLIPHLLRRLVADGMDADGPLIDQKGSTWVIELQNGRPFRGRYVPPSA</sequence>
<dbReference type="Pfam" id="PF00300">
    <property type="entry name" value="His_Phos_1"/>
    <property type="match status" value="1"/>
</dbReference>
<name>A0A6J6BZA8_9ZZZZ</name>